<reference evidence="11 12" key="1">
    <citation type="submission" date="2014-07" db="EMBL/GenBank/DDBJ databases">
        <authorList>
            <person name="McCorrison J."/>
            <person name="Sanka R."/>
            <person name="Torralba M."/>
            <person name="Gillis M."/>
            <person name="Haft D.H."/>
            <person name="Methe B."/>
            <person name="Sutton G."/>
            <person name="Nelson K.E."/>
        </authorList>
    </citation>
    <scope>NUCLEOTIDE SEQUENCE [LARGE SCALE GENOMIC DNA]</scope>
    <source>
        <strain evidence="11 12">DNF00040</strain>
    </source>
</reference>
<evidence type="ECO:0000256" key="9">
    <source>
        <dbReference type="RuleBase" id="RU362042"/>
    </source>
</evidence>
<dbReference type="InterPro" id="IPR036286">
    <property type="entry name" value="LexA/Signal_pep-like_sf"/>
</dbReference>
<keyword evidence="6 8" id="KW-0378">Hydrolase</keyword>
<evidence type="ECO:0000256" key="7">
    <source>
        <dbReference type="PIRSR" id="PIRSR600223-1"/>
    </source>
</evidence>
<dbReference type="Pfam" id="PF10502">
    <property type="entry name" value="Peptidase_S26"/>
    <property type="match status" value="1"/>
</dbReference>
<feature type="domain" description="Peptidase S26" evidence="10">
    <location>
        <begin position="46"/>
        <end position="258"/>
    </location>
</feature>
<dbReference type="InterPro" id="IPR019756">
    <property type="entry name" value="Pept_S26A_signal_pept_1_Ser-AS"/>
</dbReference>
<gene>
    <name evidence="11" type="ORF">HMPREF2130_05845</name>
</gene>
<evidence type="ECO:0000256" key="2">
    <source>
        <dbReference type="ARBA" id="ARBA00009370"/>
    </source>
</evidence>
<dbReference type="EMBL" id="JRNI01000021">
    <property type="protein sequence ID" value="KGF30657.1"/>
    <property type="molecule type" value="Genomic_DNA"/>
</dbReference>
<organism evidence="11 12">
    <name type="scientific">Oligella urethralis DNF00040</name>
    <dbReference type="NCBI Taxonomy" id="1401065"/>
    <lineage>
        <taxon>Bacteria</taxon>
        <taxon>Pseudomonadati</taxon>
        <taxon>Pseudomonadota</taxon>
        <taxon>Betaproteobacteria</taxon>
        <taxon>Burkholderiales</taxon>
        <taxon>Alcaligenaceae</taxon>
        <taxon>Oligella</taxon>
    </lineage>
</organism>
<evidence type="ECO:0000313" key="12">
    <source>
        <dbReference type="Proteomes" id="UP000029629"/>
    </source>
</evidence>
<dbReference type="PROSITE" id="PS00501">
    <property type="entry name" value="SPASE_I_1"/>
    <property type="match status" value="1"/>
</dbReference>
<dbReference type="EC" id="3.4.21.89" evidence="3 8"/>
<dbReference type="PRINTS" id="PR00727">
    <property type="entry name" value="LEADERPTASE"/>
</dbReference>
<feature type="transmembrane region" description="Helical" evidence="8">
    <location>
        <begin position="43"/>
        <end position="65"/>
    </location>
</feature>
<dbReference type="eggNOG" id="COG0681">
    <property type="taxonomic scope" value="Bacteria"/>
</dbReference>
<dbReference type="NCBIfam" id="TIGR02227">
    <property type="entry name" value="sigpep_I_bact"/>
    <property type="match status" value="1"/>
</dbReference>
<accession>A0A096AIZ7</accession>
<dbReference type="GO" id="GO:0009003">
    <property type="term" value="F:signal peptidase activity"/>
    <property type="evidence" value="ECO:0007669"/>
    <property type="project" value="UniProtKB-EC"/>
</dbReference>
<evidence type="ECO:0000256" key="3">
    <source>
        <dbReference type="ARBA" id="ARBA00013208"/>
    </source>
</evidence>
<keyword evidence="8" id="KW-1133">Transmembrane helix</keyword>
<keyword evidence="12" id="KW-1185">Reference proteome</keyword>
<feature type="active site" evidence="7">
    <location>
        <position position="130"/>
    </location>
</feature>
<dbReference type="SUPFAM" id="SSF51306">
    <property type="entry name" value="LexA/Signal peptidase"/>
    <property type="match status" value="1"/>
</dbReference>
<dbReference type="RefSeq" id="WP_036558992.1">
    <property type="nucleotide sequence ID" value="NZ_JRNI01000021.1"/>
</dbReference>
<evidence type="ECO:0000256" key="8">
    <source>
        <dbReference type="RuleBase" id="RU003993"/>
    </source>
</evidence>
<dbReference type="PROSITE" id="PS00760">
    <property type="entry name" value="SPASE_I_2"/>
    <property type="match status" value="1"/>
</dbReference>
<dbReference type="GO" id="GO:0006465">
    <property type="term" value="P:signal peptide processing"/>
    <property type="evidence" value="ECO:0007669"/>
    <property type="project" value="InterPro"/>
</dbReference>
<sequence length="271" mass="30801">MDYALILLLLLIIAIVVKVIDRLILRPRRVAAYGEAEAKHRGWFIDLVHSFFPVILAVFVLRSFIVEPFRIPSGSMLPTLEAKDMILANKFSYGVVFPVINKKLIPVGSPQRGDVAVFRYPPQPEVDYIKRIVALPGDRVVYHNHDKTLTVNGQLYGQMDLGPYINPEQQGGAPEQFAEMADGKTYNILKLPYANLARPHIRYPFMDHCEYTAEQLSCTVPQGHYFALGDNRDNSVDSRFWGFVPEENIVGKAFFVWMNLGFNFDRIGPIN</sequence>
<comment type="catalytic activity">
    <reaction evidence="1 8">
        <text>Cleavage of hydrophobic, N-terminal signal or leader sequences from secreted and periplasmic proteins.</text>
        <dbReference type="EC" id="3.4.21.89"/>
    </reaction>
</comment>
<evidence type="ECO:0000259" key="10">
    <source>
        <dbReference type="Pfam" id="PF10502"/>
    </source>
</evidence>
<feature type="active site" evidence="7">
    <location>
        <position position="75"/>
    </location>
</feature>
<evidence type="ECO:0000313" key="11">
    <source>
        <dbReference type="EMBL" id="KGF30657.1"/>
    </source>
</evidence>
<dbReference type="Gene3D" id="2.10.109.10">
    <property type="entry name" value="Umud Fragment, subunit A"/>
    <property type="match status" value="1"/>
</dbReference>
<evidence type="ECO:0000256" key="5">
    <source>
        <dbReference type="ARBA" id="ARBA00022670"/>
    </source>
</evidence>
<evidence type="ECO:0000256" key="6">
    <source>
        <dbReference type="ARBA" id="ARBA00022801"/>
    </source>
</evidence>
<dbReference type="InterPro" id="IPR019757">
    <property type="entry name" value="Pept_S26A_signal_pept_1_Lys-AS"/>
</dbReference>
<dbReference type="Proteomes" id="UP000029629">
    <property type="component" value="Unassembled WGS sequence"/>
</dbReference>
<evidence type="ECO:0000256" key="4">
    <source>
        <dbReference type="ARBA" id="ARBA00019232"/>
    </source>
</evidence>
<dbReference type="InterPro" id="IPR019533">
    <property type="entry name" value="Peptidase_S26"/>
</dbReference>
<dbReference type="InterPro" id="IPR000223">
    <property type="entry name" value="Pept_S26A_signal_pept_1"/>
</dbReference>
<dbReference type="PANTHER" id="PTHR43390">
    <property type="entry name" value="SIGNAL PEPTIDASE I"/>
    <property type="match status" value="1"/>
</dbReference>
<dbReference type="OrthoDB" id="9815782at2"/>
<keyword evidence="8" id="KW-0812">Transmembrane</keyword>
<dbReference type="GO" id="GO:0004252">
    <property type="term" value="F:serine-type endopeptidase activity"/>
    <property type="evidence" value="ECO:0007669"/>
    <property type="project" value="InterPro"/>
</dbReference>
<proteinExistence type="inferred from homology"/>
<keyword evidence="8" id="KW-0472">Membrane</keyword>
<evidence type="ECO:0000256" key="1">
    <source>
        <dbReference type="ARBA" id="ARBA00000677"/>
    </source>
</evidence>
<keyword evidence="5 8" id="KW-0645">Protease</keyword>
<dbReference type="AlphaFoldDB" id="A0A096AIZ7"/>
<dbReference type="CDD" id="cd06530">
    <property type="entry name" value="S26_SPase_I"/>
    <property type="match status" value="1"/>
</dbReference>
<comment type="caution">
    <text evidence="11">The sequence shown here is derived from an EMBL/GenBank/DDBJ whole genome shotgun (WGS) entry which is preliminary data.</text>
</comment>
<name>A0A096AIZ7_9BURK</name>
<comment type="subcellular location">
    <subcellularLocation>
        <location evidence="9">Membrane</location>
        <topology evidence="9">Single-pass type II membrane protein</topology>
    </subcellularLocation>
</comment>
<dbReference type="GO" id="GO:0016020">
    <property type="term" value="C:membrane"/>
    <property type="evidence" value="ECO:0007669"/>
    <property type="project" value="UniProtKB-SubCell"/>
</dbReference>
<comment type="similarity">
    <text evidence="2 9">Belongs to the peptidase S26 family.</text>
</comment>
<dbReference type="PANTHER" id="PTHR43390:SF1">
    <property type="entry name" value="CHLOROPLAST PROCESSING PEPTIDASE"/>
    <property type="match status" value="1"/>
</dbReference>
<protein>
    <recommendedName>
        <fullName evidence="4 8">Signal peptidase I</fullName>
        <ecNumber evidence="3 8">3.4.21.89</ecNumber>
    </recommendedName>
</protein>